<accession>A0A7W4TL41</accession>
<evidence type="ECO:0000313" key="3">
    <source>
        <dbReference type="EMBL" id="MBB2900890.1"/>
    </source>
</evidence>
<feature type="compositionally biased region" description="Pro residues" evidence="1">
    <location>
        <begin position="1"/>
        <end position="14"/>
    </location>
</feature>
<comment type="caution">
    <text evidence="3">The sequence shown here is derived from an EMBL/GenBank/DDBJ whole genome shotgun (WGS) entry which is preliminary data.</text>
</comment>
<dbReference type="Pfam" id="PF26563">
    <property type="entry name" value="Rv3660c_N"/>
    <property type="match status" value="1"/>
</dbReference>
<dbReference type="PANTHER" id="PTHR43384">
    <property type="entry name" value="SEPTUM SITE-DETERMINING PROTEIN MIND HOMOLOG, CHLOROPLASTIC-RELATED"/>
    <property type="match status" value="1"/>
</dbReference>
<organism evidence="3 4">
    <name type="scientific">Kineococcus radiotolerans</name>
    <dbReference type="NCBI Taxonomy" id="131568"/>
    <lineage>
        <taxon>Bacteria</taxon>
        <taxon>Bacillati</taxon>
        <taxon>Actinomycetota</taxon>
        <taxon>Actinomycetes</taxon>
        <taxon>Kineosporiales</taxon>
        <taxon>Kineosporiaceae</taxon>
        <taxon>Kineococcus</taxon>
    </lineage>
</organism>
<dbReference type="GO" id="GO:0005829">
    <property type="term" value="C:cytosol"/>
    <property type="evidence" value="ECO:0007669"/>
    <property type="project" value="TreeGrafter"/>
</dbReference>
<gene>
    <name evidence="3" type="ORF">FHR75_001678</name>
</gene>
<dbReference type="Proteomes" id="UP000533269">
    <property type="component" value="Unassembled WGS sequence"/>
</dbReference>
<dbReference type="GO" id="GO:0051782">
    <property type="term" value="P:negative regulation of cell division"/>
    <property type="evidence" value="ECO:0007669"/>
    <property type="project" value="TreeGrafter"/>
</dbReference>
<dbReference type="EMBL" id="JACHVY010000001">
    <property type="protein sequence ID" value="MBB2900890.1"/>
    <property type="molecule type" value="Genomic_DNA"/>
</dbReference>
<dbReference type="InterPro" id="IPR059050">
    <property type="entry name" value="Rv3660c_N"/>
</dbReference>
<dbReference type="SUPFAM" id="SSF52540">
    <property type="entry name" value="P-loop containing nucleoside triphosphate hydrolases"/>
    <property type="match status" value="1"/>
</dbReference>
<evidence type="ECO:0000256" key="1">
    <source>
        <dbReference type="SAM" id="MobiDB-lite"/>
    </source>
</evidence>
<dbReference type="NCBIfam" id="TIGR03815">
    <property type="entry name" value="CpaE_hom_Actino"/>
    <property type="match status" value="1"/>
</dbReference>
<dbReference type="PANTHER" id="PTHR43384:SF11">
    <property type="entry name" value="SEPTUM SITE DETERMINING PROTEIN"/>
    <property type="match status" value="1"/>
</dbReference>
<dbReference type="InterPro" id="IPR027417">
    <property type="entry name" value="P-loop_NTPase"/>
</dbReference>
<dbReference type="GO" id="GO:0005524">
    <property type="term" value="F:ATP binding"/>
    <property type="evidence" value="ECO:0007669"/>
    <property type="project" value="TreeGrafter"/>
</dbReference>
<feature type="region of interest" description="Disordered" evidence="1">
    <location>
        <begin position="1"/>
        <end position="25"/>
    </location>
</feature>
<sequence>MPVPGPRSRPPGRPARPSTPAVPAPRTGVLLTGDDELAAAVVRLAAAAGCGLGRGCAPAGETAGALLVGADADPAEVAALRRPGVPVVVVGTAPAGPAWWRTAAGLGADHAVLLPEAEDWLLELLSDVATGPGGSGTVLAVVGGTGGGGASVLAAGLSRALADTTGGCLLVDADPRSGGLDLLLGADALPGLRWGDLAGLDGRIGPDVLRTSVRLGAGLQVLATDRRGGPGPAPEQLRAVVEASRRVFPATVLDLPRAGLRDLGPVLEACAEVLVVVPGTTRAAAAACVVVDELRAVSTAPVRLVVREVGAGADAEDVADAAGAPLAGVVRPDRDLDAGLERGEGVPGGRRSGLRAFALACARDWAPTA</sequence>
<reference evidence="3 4" key="2">
    <citation type="submission" date="2020-08" db="EMBL/GenBank/DDBJ databases">
        <authorList>
            <person name="Partida-Martinez L."/>
            <person name="Huntemann M."/>
            <person name="Clum A."/>
            <person name="Wang J."/>
            <person name="Palaniappan K."/>
            <person name="Ritter S."/>
            <person name="Chen I.-M."/>
            <person name="Stamatis D."/>
            <person name="Reddy T."/>
            <person name="O'Malley R."/>
            <person name="Daum C."/>
            <person name="Shapiro N."/>
            <person name="Ivanova N."/>
            <person name="Kyrpides N."/>
            <person name="Woyke T."/>
        </authorList>
    </citation>
    <scope>NUCLEOTIDE SEQUENCE [LARGE SCALE GENOMIC DNA]</scope>
    <source>
        <strain evidence="3 4">AS2.23</strain>
    </source>
</reference>
<dbReference type="OMA" id="VDLDPWG"/>
<protein>
    <submittedName>
        <fullName evidence="3">Secretion/DNA translocation related CpaE-like protein</fullName>
    </submittedName>
</protein>
<dbReference type="InterPro" id="IPR022521">
    <property type="entry name" value="Rv3660c"/>
</dbReference>
<dbReference type="RefSeq" id="WP_012085202.1">
    <property type="nucleotide sequence ID" value="NZ_JACHVY010000001.1"/>
</dbReference>
<dbReference type="Gene3D" id="3.40.50.300">
    <property type="entry name" value="P-loop containing nucleotide triphosphate hydrolases"/>
    <property type="match status" value="1"/>
</dbReference>
<proteinExistence type="predicted"/>
<dbReference type="GO" id="GO:0016887">
    <property type="term" value="F:ATP hydrolysis activity"/>
    <property type="evidence" value="ECO:0007669"/>
    <property type="project" value="TreeGrafter"/>
</dbReference>
<feature type="domain" description="Rv3660c-like CheY-like N-terminal" evidence="2">
    <location>
        <begin position="32"/>
        <end position="132"/>
    </location>
</feature>
<name>A0A7W4TL41_KINRA</name>
<evidence type="ECO:0000313" key="4">
    <source>
        <dbReference type="Proteomes" id="UP000533269"/>
    </source>
</evidence>
<dbReference type="InterPro" id="IPR050625">
    <property type="entry name" value="ParA/MinD_ATPase"/>
</dbReference>
<reference evidence="3 4" key="1">
    <citation type="submission" date="2020-08" db="EMBL/GenBank/DDBJ databases">
        <title>The Agave Microbiome: Exploring the role of microbial communities in plant adaptations to desert environments.</title>
        <authorList>
            <person name="Partida-Martinez L.P."/>
        </authorList>
    </citation>
    <scope>NUCLEOTIDE SEQUENCE [LARGE SCALE GENOMIC DNA]</scope>
    <source>
        <strain evidence="3 4">AS2.23</strain>
    </source>
</reference>
<evidence type="ECO:0000259" key="2">
    <source>
        <dbReference type="Pfam" id="PF26563"/>
    </source>
</evidence>
<dbReference type="GO" id="GO:0009898">
    <property type="term" value="C:cytoplasmic side of plasma membrane"/>
    <property type="evidence" value="ECO:0007669"/>
    <property type="project" value="TreeGrafter"/>
</dbReference>
<dbReference type="AlphaFoldDB" id="A0A7W4TL41"/>